<dbReference type="NCBIfam" id="TIGR03694">
    <property type="entry name" value="exosort_acyl"/>
    <property type="match status" value="1"/>
</dbReference>
<dbReference type="InterPro" id="IPR022484">
    <property type="entry name" value="PEP-CTERM/exosrtase_acylTfrase"/>
</dbReference>
<protein>
    <submittedName>
        <fullName evidence="1">N-acyl amino acid synthase, PEP-CTERM/exosortase system-associated</fullName>
    </submittedName>
</protein>
<dbReference type="Pfam" id="PF13444">
    <property type="entry name" value="Acetyltransf_5"/>
    <property type="match status" value="1"/>
</dbReference>
<proteinExistence type="predicted"/>
<gene>
    <name evidence="1" type="ORF">SAMN04487955_106144</name>
</gene>
<dbReference type="STRING" id="463301.SAMN04487955_106144"/>
<reference evidence="2" key="1">
    <citation type="submission" date="2016-10" db="EMBL/GenBank/DDBJ databases">
        <authorList>
            <person name="Varghese N."/>
            <person name="Submissions S."/>
        </authorList>
    </citation>
    <scope>NUCLEOTIDE SEQUENCE [LARGE SCALE GENOMIC DNA]</scope>
    <source>
        <strain evidence="2">CGMCC 1.6981</strain>
    </source>
</reference>
<dbReference type="OrthoDB" id="582214at2"/>
<dbReference type="EMBL" id="FPBP01000006">
    <property type="protein sequence ID" value="SFU69647.1"/>
    <property type="molecule type" value="Genomic_DNA"/>
</dbReference>
<dbReference type="RefSeq" id="WP_089795498.1">
    <property type="nucleotide sequence ID" value="NZ_FPBP01000006.1"/>
</dbReference>
<evidence type="ECO:0000313" key="1">
    <source>
        <dbReference type="EMBL" id="SFU69647.1"/>
    </source>
</evidence>
<dbReference type="AlphaFoldDB" id="A0A1I7I9N7"/>
<dbReference type="InterPro" id="IPR016181">
    <property type="entry name" value="Acyl_CoA_acyltransferase"/>
</dbReference>
<dbReference type="SUPFAM" id="SSF55729">
    <property type="entry name" value="Acyl-CoA N-acyltransferases (Nat)"/>
    <property type="match status" value="1"/>
</dbReference>
<dbReference type="Proteomes" id="UP000198693">
    <property type="component" value="Unassembled WGS sequence"/>
</dbReference>
<organism evidence="1 2">
    <name type="scientific">Halomonas korlensis</name>
    <dbReference type="NCBI Taxonomy" id="463301"/>
    <lineage>
        <taxon>Bacteria</taxon>
        <taxon>Pseudomonadati</taxon>
        <taxon>Pseudomonadota</taxon>
        <taxon>Gammaproteobacteria</taxon>
        <taxon>Oceanospirillales</taxon>
        <taxon>Halomonadaceae</taxon>
        <taxon>Halomonas</taxon>
    </lineage>
</organism>
<name>A0A1I7I9N7_9GAMM</name>
<dbReference type="Gene3D" id="3.40.630.30">
    <property type="match status" value="1"/>
</dbReference>
<evidence type="ECO:0000313" key="2">
    <source>
        <dbReference type="Proteomes" id="UP000198693"/>
    </source>
</evidence>
<accession>A0A1I7I9N7</accession>
<sequence length="270" mass="30635">MASCLAARDAQPSTSNKLARFMQEFRFHLAVSKQQKQRIYRLRYEIYCEELAYEDPADRACRLEYDLYDQNALHCLIEHRRTGLAAACTRLVMPEPGSPDPFDRLPMESYGGRSLTHPSLHPAKLPTESYYEISRLAIARAFRPRIKGSEVPGVTDNPHDFSHEERATFSLLVSGLFLAGYALGCMSNKELAFAMMDPRLPRLLSIAGFHFTKVGDTIDFHGQRSAYCIGREQAQAGMRKELQPLFSYIHNELEPQFEALLTQEAIDTPA</sequence>
<keyword evidence="2" id="KW-1185">Reference proteome</keyword>